<evidence type="ECO:0000256" key="7">
    <source>
        <dbReference type="ARBA" id="ARBA00022723"/>
    </source>
</evidence>
<dbReference type="InterPro" id="IPR001757">
    <property type="entry name" value="P_typ_ATPase"/>
</dbReference>
<dbReference type="NCBIfam" id="TIGR01494">
    <property type="entry name" value="ATPase_P-type"/>
    <property type="match status" value="1"/>
</dbReference>
<keyword evidence="5" id="KW-0597">Phosphoprotein</keyword>
<dbReference type="SUPFAM" id="SSF55008">
    <property type="entry name" value="HMA, heavy metal-associated domain"/>
    <property type="match status" value="1"/>
</dbReference>
<evidence type="ECO:0000313" key="16">
    <source>
        <dbReference type="Proteomes" id="UP000293162"/>
    </source>
</evidence>
<feature type="transmembrane region" description="Helical" evidence="13">
    <location>
        <begin position="744"/>
        <end position="765"/>
    </location>
</feature>
<dbReference type="InterPro" id="IPR021993">
    <property type="entry name" value="ATPase-cat-bd"/>
</dbReference>
<dbReference type="Pfam" id="PF00702">
    <property type="entry name" value="Hydrolase"/>
    <property type="match status" value="1"/>
</dbReference>
<keyword evidence="8" id="KW-0460">Magnesium</keyword>
<dbReference type="AlphaFoldDB" id="A0A4Q5M0R4"/>
<evidence type="ECO:0000256" key="10">
    <source>
        <dbReference type="ARBA" id="ARBA00022989"/>
    </source>
</evidence>
<evidence type="ECO:0000256" key="8">
    <source>
        <dbReference type="ARBA" id="ARBA00022842"/>
    </source>
</evidence>
<evidence type="ECO:0000256" key="13">
    <source>
        <dbReference type="SAM" id="Phobius"/>
    </source>
</evidence>
<evidence type="ECO:0000256" key="12">
    <source>
        <dbReference type="ARBA" id="ARBA00023136"/>
    </source>
</evidence>
<evidence type="ECO:0000256" key="5">
    <source>
        <dbReference type="ARBA" id="ARBA00022553"/>
    </source>
</evidence>
<keyword evidence="12 13" id="KW-0472">Membrane</keyword>
<feature type="transmembrane region" description="Helical" evidence="13">
    <location>
        <begin position="213"/>
        <end position="230"/>
    </location>
</feature>
<dbReference type="InterPro" id="IPR008250">
    <property type="entry name" value="ATPase_P-typ_transduc_dom_A_sf"/>
</dbReference>
<feature type="transmembrane region" description="Helical" evidence="13">
    <location>
        <begin position="279"/>
        <end position="298"/>
    </location>
</feature>
<dbReference type="InterPro" id="IPR023298">
    <property type="entry name" value="ATPase_P-typ_TM_dom_sf"/>
</dbReference>
<feature type="transmembrane region" description="Helical" evidence="13">
    <location>
        <begin position="175"/>
        <end position="193"/>
    </location>
</feature>
<dbReference type="Pfam" id="PF12156">
    <property type="entry name" value="ATPase-cat_bd"/>
    <property type="match status" value="1"/>
</dbReference>
<dbReference type="Gene3D" id="2.70.150.10">
    <property type="entry name" value="Calcium-transporting ATPase, cytoplasmic transduction domain A"/>
    <property type="match status" value="1"/>
</dbReference>
<feature type="transmembrane region" description="Helical" evidence="13">
    <location>
        <begin position="251"/>
        <end position="267"/>
    </location>
</feature>
<dbReference type="InterPro" id="IPR059000">
    <property type="entry name" value="ATPase_P-type_domA"/>
</dbReference>
<evidence type="ECO:0000256" key="3">
    <source>
        <dbReference type="ARBA" id="ARBA00022448"/>
    </source>
</evidence>
<dbReference type="PANTHER" id="PTHR43520:SF5">
    <property type="entry name" value="CATION-TRANSPORTING P-TYPE ATPASE-RELATED"/>
    <property type="match status" value="1"/>
</dbReference>
<evidence type="ECO:0000256" key="1">
    <source>
        <dbReference type="ARBA" id="ARBA00004651"/>
    </source>
</evidence>
<keyword evidence="4" id="KW-1003">Cell membrane</keyword>
<comment type="caution">
    <text evidence="15">The sequence shown here is derived from an EMBL/GenBank/DDBJ whole genome shotgun (WGS) entry which is preliminary data.</text>
</comment>
<evidence type="ECO:0000256" key="11">
    <source>
        <dbReference type="ARBA" id="ARBA00023065"/>
    </source>
</evidence>
<dbReference type="Gene3D" id="3.40.1110.10">
    <property type="entry name" value="Calcium-transporting ATPase, cytoplasmic domain N"/>
    <property type="match status" value="1"/>
</dbReference>
<accession>A0A4Q5M0R4</accession>
<dbReference type="GO" id="GO:0005507">
    <property type="term" value="F:copper ion binding"/>
    <property type="evidence" value="ECO:0007669"/>
    <property type="project" value="TreeGrafter"/>
</dbReference>
<keyword evidence="3" id="KW-0813">Transport</keyword>
<dbReference type="PRINTS" id="PR00943">
    <property type="entry name" value="CUATPASE"/>
</dbReference>
<dbReference type="GO" id="GO:0055070">
    <property type="term" value="P:copper ion homeostasis"/>
    <property type="evidence" value="ECO:0007669"/>
    <property type="project" value="TreeGrafter"/>
</dbReference>
<reference evidence="15 16" key="1">
    <citation type="submission" date="2019-02" db="EMBL/GenBank/DDBJ databases">
        <title>Bacterial novel species Emticicia sp. 17J42-9 isolated from soil.</title>
        <authorList>
            <person name="Jung H.-Y."/>
        </authorList>
    </citation>
    <scope>NUCLEOTIDE SEQUENCE [LARGE SCALE GENOMIC DNA]</scope>
    <source>
        <strain evidence="15 16">17J42-9</strain>
    </source>
</reference>
<dbReference type="InterPro" id="IPR036163">
    <property type="entry name" value="HMA_dom_sf"/>
</dbReference>
<keyword evidence="9" id="KW-1278">Translocase</keyword>
<dbReference type="Pfam" id="PF00122">
    <property type="entry name" value="E1-E2_ATPase"/>
    <property type="match status" value="1"/>
</dbReference>
<organism evidence="15 16">
    <name type="scientific">Emticicia agri</name>
    <dbReference type="NCBI Taxonomy" id="2492393"/>
    <lineage>
        <taxon>Bacteria</taxon>
        <taxon>Pseudomonadati</taxon>
        <taxon>Bacteroidota</taxon>
        <taxon>Cytophagia</taxon>
        <taxon>Cytophagales</taxon>
        <taxon>Leadbetterellaceae</taxon>
        <taxon>Emticicia</taxon>
    </lineage>
</organism>
<protein>
    <submittedName>
        <fullName evidence="15">HAD family hydrolase</fullName>
    </submittedName>
</protein>
<dbReference type="InterPro" id="IPR023299">
    <property type="entry name" value="ATPase_P-typ_cyto_dom_N"/>
</dbReference>
<dbReference type="RefSeq" id="WP_130021250.1">
    <property type="nucleotide sequence ID" value="NZ_SEWF01000015.1"/>
</dbReference>
<keyword evidence="16" id="KW-1185">Reference proteome</keyword>
<sequence length="802" mass="90012">MTLNETKIACYHCGDDCTGNPIVLEDKHFCCHGCKTVYEILQDNNLCSYYDLNQHAGVSLKSANFNGKFDYLTDEKIQAQLLDFQSKTIHKVTLFIPAIHCSSCVWLLENFHKIQVGIFTARLNFLRKELSLSYDPSKVNLQTIVELLATLGYEPLINLQSAEHAPKQNKVQRRLILQIGVVGFCMGNVMLLSFPEYFKLDLNTITDATYQGFFLYLNFLLSLPVFFFGASDYLKGAIISIKENVRKKTNVLSVDIPIALGISALFVRSTFETFVNHSAGYWDSLAGLVFFLLTGKWVQQVTYNYLSFERNYKSYFPLAVKVNDGYKNVSALQKGDIIAIHHQELIPADSLLLSERAYIDYSFVTGESEPIKKEKGELIYAGGRLIGEKVNLAVQKKVSQSYLTELWNNDAFKKEKKTPAIDLANAFSKYFTYITLAIALVTGIYWHFVEPALVWTSVTAVLMVACPCALTLSLPFTMNTTMGFFGRNKFFVKNQNVIQSMTEINAIVFDKTGTLTENKNGYLHFENGKLSEQEKQQISALAAQSVHPLSKMIHQYLVGVGKATVSYFNEIKGMGIEGIVEGGLIRLGNTEFIGLTNGRVEASQVHVEINHEYRGYFTIKSAYRKNWKEVLKQLQANFRMALVSGDNAEEKENLNPYFDKNRLLFNQKPQDKLDFIRKEQQAGYRVLMIGDGLNDAGALRQSNVGIALSEDVQAFSPACDAILDASNFARLTDFLQFSKTALGIVKASFLLSLVYNFIGIGWAVSGQLSPVMAAIFMPLSSLSVVLFAVGMTYLFARLKKLI</sequence>
<name>A0A4Q5M0R4_9BACT</name>
<dbReference type="InterPro" id="IPR006121">
    <property type="entry name" value="HMA_dom"/>
</dbReference>
<evidence type="ECO:0000256" key="9">
    <source>
        <dbReference type="ARBA" id="ARBA00022967"/>
    </source>
</evidence>
<dbReference type="SUPFAM" id="SSF81665">
    <property type="entry name" value="Calcium ATPase, transmembrane domain M"/>
    <property type="match status" value="1"/>
</dbReference>
<dbReference type="GO" id="GO:0016887">
    <property type="term" value="F:ATP hydrolysis activity"/>
    <property type="evidence" value="ECO:0007669"/>
    <property type="project" value="InterPro"/>
</dbReference>
<proteinExistence type="inferred from homology"/>
<keyword evidence="11" id="KW-0406">Ion transport</keyword>
<dbReference type="PROSITE" id="PS00154">
    <property type="entry name" value="ATPASE_E1_E2"/>
    <property type="match status" value="1"/>
</dbReference>
<evidence type="ECO:0000256" key="4">
    <source>
        <dbReference type="ARBA" id="ARBA00022475"/>
    </source>
</evidence>
<evidence type="ECO:0000313" key="15">
    <source>
        <dbReference type="EMBL" id="RYU95417.1"/>
    </source>
</evidence>
<dbReference type="EMBL" id="SEWF01000015">
    <property type="protein sequence ID" value="RYU95417.1"/>
    <property type="molecule type" value="Genomic_DNA"/>
</dbReference>
<dbReference type="PRINTS" id="PR00119">
    <property type="entry name" value="CATATPASE"/>
</dbReference>
<dbReference type="InterPro" id="IPR036412">
    <property type="entry name" value="HAD-like_sf"/>
</dbReference>
<dbReference type="GO" id="GO:0005524">
    <property type="term" value="F:ATP binding"/>
    <property type="evidence" value="ECO:0007669"/>
    <property type="project" value="InterPro"/>
</dbReference>
<evidence type="ECO:0000256" key="6">
    <source>
        <dbReference type="ARBA" id="ARBA00022692"/>
    </source>
</evidence>
<dbReference type="OrthoDB" id="909834at2"/>
<comment type="similarity">
    <text evidence="2">Belongs to the cation transport ATPase (P-type) (TC 3.A.3) family. Type IB subfamily.</text>
</comment>
<dbReference type="SUPFAM" id="SSF56784">
    <property type="entry name" value="HAD-like"/>
    <property type="match status" value="1"/>
</dbReference>
<dbReference type="Gene3D" id="3.40.50.1000">
    <property type="entry name" value="HAD superfamily/HAD-like"/>
    <property type="match status" value="1"/>
</dbReference>
<keyword evidence="6 13" id="KW-0812">Transmembrane</keyword>
<feature type="transmembrane region" description="Helical" evidence="13">
    <location>
        <begin position="430"/>
        <end position="448"/>
    </location>
</feature>
<gene>
    <name evidence="15" type="ORF">EWM59_12160</name>
</gene>
<evidence type="ECO:0000256" key="2">
    <source>
        <dbReference type="ARBA" id="ARBA00006024"/>
    </source>
</evidence>
<dbReference type="PANTHER" id="PTHR43520">
    <property type="entry name" value="ATP7, ISOFORM B"/>
    <property type="match status" value="1"/>
</dbReference>
<dbReference type="CDD" id="cd00371">
    <property type="entry name" value="HMA"/>
    <property type="match status" value="1"/>
</dbReference>
<comment type="subcellular location">
    <subcellularLocation>
        <location evidence="1">Cell membrane</location>
        <topology evidence="1">Multi-pass membrane protein</topology>
    </subcellularLocation>
</comment>
<feature type="domain" description="HMA" evidence="14">
    <location>
        <begin position="90"/>
        <end position="156"/>
    </location>
</feature>
<dbReference type="GO" id="GO:0043682">
    <property type="term" value="F:P-type divalent copper transporter activity"/>
    <property type="evidence" value="ECO:0007669"/>
    <property type="project" value="TreeGrafter"/>
</dbReference>
<dbReference type="SUPFAM" id="SSF81653">
    <property type="entry name" value="Calcium ATPase, transduction domain A"/>
    <property type="match status" value="1"/>
</dbReference>
<dbReference type="Gene3D" id="3.30.70.100">
    <property type="match status" value="1"/>
</dbReference>
<dbReference type="PROSITE" id="PS50846">
    <property type="entry name" value="HMA_2"/>
    <property type="match status" value="1"/>
</dbReference>
<dbReference type="Proteomes" id="UP000293162">
    <property type="component" value="Unassembled WGS sequence"/>
</dbReference>
<feature type="transmembrane region" description="Helical" evidence="13">
    <location>
        <begin position="454"/>
        <end position="477"/>
    </location>
</feature>
<evidence type="ECO:0000259" key="14">
    <source>
        <dbReference type="PROSITE" id="PS50846"/>
    </source>
</evidence>
<dbReference type="GO" id="GO:0005886">
    <property type="term" value="C:plasma membrane"/>
    <property type="evidence" value="ECO:0007669"/>
    <property type="project" value="UniProtKB-SubCell"/>
</dbReference>
<keyword evidence="10 13" id="KW-1133">Transmembrane helix</keyword>
<dbReference type="InterPro" id="IPR023214">
    <property type="entry name" value="HAD_sf"/>
</dbReference>
<keyword evidence="15" id="KW-0378">Hydrolase</keyword>
<dbReference type="InterPro" id="IPR018303">
    <property type="entry name" value="ATPase_P-typ_P_site"/>
</dbReference>
<keyword evidence="7" id="KW-0479">Metal-binding</keyword>
<feature type="transmembrane region" description="Helical" evidence="13">
    <location>
        <begin position="771"/>
        <end position="796"/>
    </location>
</feature>